<dbReference type="Pfam" id="PF07501">
    <property type="entry name" value="G5"/>
    <property type="match status" value="1"/>
</dbReference>
<keyword evidence="4" id="KW-1185">Reference proteome</keyword>
<gene>
    <name evidence="3" type="ORF">ACIBP4_26980</name>
</gene>
<feature type="domain" description="G5" evidence="2">
    <location>
        <begin position="1"/>
        <end position="78"/>
    </location>
</feature>
<reference evidence="3 4" key="1">
    <citation type="submission" date="2024-10" db="EMBL/GenBank/DDBJ databases">
        <title>The Natural Products Discovery Center: Release of the First 8490 Sequenced Strains for Exploring Actinobacteria Biosynthetic Diversity.</title>
        <authorList>
            <person name="Kalkreuter E."/>
            <person name="Kautsar S.A."/>
            <person name="Yang D."/>
            <person name="Bader C.D."/>
            <person name="Teijaro C.N."/>
            <person name="Fluegel L."/>
            <person name="Davis C.M."/>
            <person name="Simpson J.R."/>
            <person name="Lauterbach L."/>
            <person name="Steele A.D."/>
            <person name="Gui C."/>
            <person name="Meng S."/>
            <person name="Li G."/>
            <person name="Viehrig K."/>
            <person name="Ye F."/>
            <person name="Su P."/>
            <person name="Kiefer A.F."/>
            <person name="Nichols A."/>
            <person name="Cepeda A.J."/>
            <person name="Yan W."/>
            <person name="Fan B."/>
            <person name="Jiang Y."/>
            <person name="Adhikari A."/>
            <person name="Zheng C.-J."/>
            <person name="Schuster L."/>
            <person name="Cowan T.M."/>
            <person name="Smanski M.J."/>
            <person name="Chevrette M.G."/>
            <person name="De Carvalho L.P.S."/>
            <person name="Shen B."/>
        </authorList>
    </citation>
    <scope>NUCLEOTIDE SEQUENCE [LARGE SCALE GENOMIC DNA]</scope>
    <source>
        <strain evidence="3 4">NPDC049845</strain>
    </source>
</reference>
<name>A0ABW7ZTN4_9ACTN</name>
<accession>A0ABW7ZTN4</accession>
<evidence type="ECO:0000259" key="2">
    <source>
        <dbReference type="PROSITE" id="PS51109"/>
    </source>
</evidence>
<dbReference type="Proteomes" id="UP001612812">
    <property type="component" value="Unassembled WGS sequence"/>
</dbReference>
<dbReference type="EMBL" id="JBITLE010000015">
    <property type="protein sequence ID" value="MFI7265935.1"/>
    <property type="molecule type" value="Genomic_DNA"/>
</dbReference>
<dbReference type="PROSITE" id="PS51109">
    <property type="entry name" value="G5"/>
    <property type="match status" value="1"/>
</dbReference>
<protein>
    <submittedName>
        <fullName evidence="3">G5 domain-containing protein</fullName>
    </submittedName>
</protein>
<comment type="caution">
    <text evidence="3">The sequence shown here is derived from an EMBL/GenBank/DDBJ whole genome shotgun (WGS) entry which is preliminary data.</text>
</comment>
<dbReference type="Gene3D" id="2.20.230.10">
    <property type="entry name" value="Resuscitation-promoting factor rpfb"/>
    <property type="match status" value="1"/>
</dbReference>
<sequence>MQIKTVTSTAKIAYSTRTVKDPTLAKGTRKVRTRGVAGVRTLTYQVTVTNGVQTSKKLLRSVVTKQPVTQVVAVGTKQTRQCDPNYSGACVPIASDVDCSGGSGDGPAYVTGPVRVIGSDIYDLDRDGDGIGCD</sequence>
<evidence type="ECO:0000313" key="3">
    <source>
        <dbReference type="EMBL" id="MFI7265935.1"/>
    </source>
</evidence>
<keyword evidence="1" id="KW-0732">Signal</keyword>
<evidence type="ECO:0000313" key="4">
    <source>
        <dbReference type="Proteomes" id="UP001612812"/>
    </source>
</evidence>
<dbReference type="SMART" id="SM01208">
    <property type="entry name" value="G5"/>
    <property type="match status" value="1"/>
</dbReference>
<evidence type="ECO:0000256" key="1">
    <source>
        <dbReference type="ARBA" id="ARBA00022729"/>
    </source>
</evidence>
<dbReference type="RefSeq" id="WP_396754315.1">
    <property type="nucleotide sequence ID" value="NZ_JBITLA010000002.1"/>
</dbReference>
<organism evidence="3 4">
    <name type="scientific">Micromonospora maritima</name>
    <dbReference type="NCBI Taxonomy" id="986711"/>
    <lineage>
        <taxon>Bacteria</taxon>
        <taxon>Bacillati</taxon>
        <taxon>Actinomycetota</taxon>
        <taxon>Actinomycetes</taxon>
        <taxon>Micromonosporales</taxon>
        <taxon>Micromonosporaceae</taxon>
        <taxon>Micromonospora</taxon>
    </lineage>
</organism>
<proteinExistence type="predicted"/>
<dbReference type="InterPro" id="IPR011098">
    <property type="entry name" value="G5_dom"/>
</dbReference>